<dbReference type="GO" id="GO:0044281">
    <property type="term" value="P:small molecule metabolic process"/>
    <property type="evidence" value="ECO:0007669"/>
    <property type="project" value="UniProtKB-ARBA"/>
</dbReference>
<dbReference type="Pfam" id="PF01557">
    <property type="entry name" value="FAA_hydrolase"/>
    <property type="match status" value="1"/>
</dbReference>
<name>A0AA35CMA1_9FIRM</name>
<keyword evidence="2" id="KW-0479">Metal-binding</keyword>
<dbReference type="GO" id="GO:0046872">
    <property type="term" value="F:metal ion binding"/>
    <property type="evidence" value="ECO:0007669"/>
    <property type="project" value="UniProtKB-KW"/>
</dbReference>
<proteinExistence type="inferred from homology"/>
<sequence length="293" mass="31752">MQICRFHVPGEGAHVGVVRDGRVHDATAAGLIADLAGFLASPDRLRLAERTFAEAPPGPPLSDLFRPPAPDVPHLLPPLDLQEVWAAGVTYTRSREARMRESGSPDIYDRVYDAPRPEIFFKATPHRVVGPGAPITIRPDSDWDVPEPELAVVLSPDLEVVGYTVGNDVSSRRIEGENPLYLPQAKIWVGSCAVGPVITLAGDLDPMQSTMQMRIRRGGETVFEGSIAISQMRRSISELVTYLGRYNRFPHGAVLLTGTALVPPDDFTLLPGDRVEITISGIGTLANPVARAE</sequence>
<keyword evidence="5" id="KW-1185">Reference proteome</keyword>
<dbReference type="EMBL" id="AP025628">
    <property type="protein sequence ID" value="BDG60177.1"/>
    <property type="molecule type" value="Genomic_DNA"/>
</dbReference>
<dbReference type="InterPro" id="IPR051121">
    <property type="entry name" value="FAH"/>
</dbReference>
<dbReference type="PANTHER" id="PTHR42796:SF7">
    <property type="entry name" value="2-DEHYDRO-3-DEOXY-D-ARABINONATE DEHYDRATASE"/>
    <property type="match status" value="1"/>
</dbReference>
<organism evidence="4 5">
    <name type="scientific">Caldinitratiruptor microaerophilus</name>
    <dbReference type="NCBI Taxonomy" id="671077"/>
    <lineage>
        <taxon>Bacteria</taxon>
        <taxon>Bacillati</taxon>
        <taxon>Bacillota</taxon>
        <taxon>Clostridia</taxon>
        <taxon>Eubacteriales</taxon>
        <taxon>Symbiobacteriaceae</taxon>
        <taxon>Caldinitratiruptor</taxon>
    </lineage>
</organism>
<keyword evidence="4" id="KW-0413">Isomerase</keyword>
<dbReference type="Gene3D" id="3.90.850.10">
    <property type="entry name" value="Fumarylacetoacetase-like, C-terminal domain"/>
    <property type="match status" value="1"/>
</dbReference>
<feature type="domain" description="Fumarylacetoacetase-like C-terminal" evidence="3">
    <location>
        <begin position="112"/>
        <end position="289"/>
    </location>
</feature>
<dbReference type="SUPFAM" id="SSF56529">
    <property type="entry name" value="FAH"/>
    <property type="match status" value="1"/>
</dbReference>
<comment type="similarity">
    <text evidence="1">Belongs to the FAH family.</text>
</comment>
<evidence type="ECO:0000259" key="3">
    <source>
        <dbReference type="Pfam" id="PF01557"/>
    </source>
</evidence>
<dbReference type="InterPro" id="IPR036663">
    <property type="entry name" value="Fumarylacetoacetase_C_sf"/>
</dbReference>
<dbReference type="AlphaFoldDB" id="A0AA35CMA1"/>
<dbReference type="PANTHER" id="PTHR42796">
    <property type="entry name" value="FUMARYLACETOACETATE HYDROLASE DOMAIN-CONTAINING PROTEIN 2A-RELATED"/>
    <property type="match status" value="1"/>
</dbReference>
<evidence type="ECO:0000313" key="4">
    <source>
        <dbReference type="EMBL" id="BDG60177.1"/>
    </source>
</evidence>
<evidence type="ECO:0000313" key="5">
    <source>
        <dbReference type="Proteomes" id="UP001163687"/>
    </source>
</evidence>
<protein>
    <submittedName>
        <fullName evidence="4">2-hydroxyhepta-2,4-diene-1,7-dioate isomerase</fullName>
    </submittedName>
</protein>
<evidence type="ECO:0000256" key="2">
    <source>
        <dbReference type="ARBA" id="ARBA00022723"/>
    </source>
</evidence>
<dbReference type="InterPro" id="IPR011234">
    <property type="entry name" value="Fumarylacetoacetase-like_C"/>
</dbReference>
<dbReference type="Proteomes" id="UP001163687">
    <property type="component" value="Chromosome"/>
</dbReference>
<dbReference type="KEGG" id="cmic:caldi_12670"/>
<accession>A0AA35CMA1</accession>
<gene>
    <name evidence="4" type="primary">hpaG</name>
    <name evidence="4" type="ORF">caldi_12670</name>
</gene>
<reference evidence="4" key="1">
    <citation type="submission" date="2022-03" db="EMBL/GenBank/DDBJ databases">
        <title>Complete genome sequence of Caldinitratiruptor microaerophilus.</title>
        <authorList>
            <person name="Mukaiyama R."/>
            <person name="Nishiyama T."/>
            <person name="Ueda K."/>
        </authorList>
    </citation>
    <scope>NUCLEOTIDE SEQUENCE</scope>
    <source>
        <strain evidence="4">JCM 16183</strain>
    </source>
</reference>
<evidence type="ECO:0000256" key="1">
    <source>
        <dbReference type="ARBA" id="ARBA00010211"/>
    </source>
</evidence>
<dbReference type="GO" id="GO:0016853">
    <property type="term" value="F:isomerase activity"/>
    <property type="evidence" value="ECO:0007669"/>
    <property type="project" value="UniProtKB-KW"/>
</dbReference>
<dbReference type="RefSeq" id="WP_264844241.1">
    <property type="nucleotide sequence ID" value="NZ_AP025628.1"/>
</dbReference>